<dbReference type="PROSITE" id="PS51257">
    <property type="entry name" value="PROKAR_LIPOPROTEIN"/>
    <property type="match status" value="1"/>
</dbReference>
<protein>
    <recommendedName>
        <fullName evidence="4">Lipoprotein</fullName>
    </recommendedName>
</protein>
<proteinExistence type="predicted"/>
<dbReference type="EMBL" id="DWZI01000060">
    <property type="protein sequence ID" value="HJA86862.1"/>
    <property type="molecule type" value="Genomic_DNA"/>
</dbReference>
<evidence type="ECO:0000256" key="1">
    <source>
        <dbReference type="SAM" id="SignalP"/>
    </source>
</evidence>
<keyword evidence="1" id="KW-0732">Signal</keyword>
<feature type="chain" id="PRO_5038635632" description="Lipoprotein" evidence="1">
    <location>
        <begin position="27"/>
        <end position="658"/>
    </location>
</feature>
<accession>A0A9D2HZC8</accession>
<reference evidence="2" key="1">
    <citation type="journal article" date="2021" name="PeerJ">
        <title>Extensive microbial diversity within the chicken gut microbiome revealed by metagenomics and culture.</title>
        <authorList>
            <person name="Gilroy R."/>
            <person name="Ravi A."/>
            <person name="Getino M."/>
            <person name="Pursley I."/>
            <person name="Horton D.L."/>
            <person name="Alikhan N.F."/>
            <person name="Baker D."/>
            <person name="Gharbi K."/>
            <person name="Hall N."/>
            <person name="Watson M."/>
            <person name="Adriaenssens E.M."/>
            <person name="Foster-Nyarko E."/>
            <person name="Jarju S."/>
            <person name="Secka A."/>
            <person name="Antonio M."/>
            <person name="Oren A."/>
            <person name="Chaudhuri R.R."/>
            <person name="La Ragione R."/>
            <person name="Hildebrand F."/>
            <person name="Pallen M.J."/>
        </authorList>
    </citation>
    <scope>NUCLEOTIDE SEQUENCE</scope>
    <source>
        <strain evidence="2">ChiHjej12B11-9795</strain>
    </source>
</reference>
<dbReference type="Proteomes" id="UP000823862">
    <property type="component" value="Unassembled WGS sequence"/>
</dbReference>
<evidence type="ECO:0000313" key="3">
    <source>
        <dbReference type="Proteomes" id="UP000823862"/>
    </source>
</evidence>
<reference evidence="2" key="2">
    <citation type="submission" date="2021-04" db="EMBL/GenBank/DDBJ databases">
        <authorList>
            <person name="Gilroy R."/>
        </authorList>
    </citation>
    <scope>NUCLEOTIDE SEQUENCE</scope>
    <source>
        <strain evidence="2">ChiHjej12B11-9795</strain>
    </source>
</reference>
<name>A0A9D2HZC8_9BACE</name>
<evidence type="ECO:0008006" key="4">
    <source>
        <dbReference type="Google" id="ProtNLM"/>
    </source>
</evidence>
<sequence>METKCLTNRCRWFTMFVAGVLLSACAADEMVNRGNELPSGNGETVVSGTVNFSNQTAMTIGGSSAFTLTKALTHDAFYENEACKLDMDDPEEVTLPEGVTPIDNVGNADEPSNVGFFSEDVIIGGNSVCIMSNKFVPEGATLYVQGTLTIEGSTTGDAQYSGGGGRIVVMEGGLVEFKNLSQLENIEIVNYGTIIFGDASDDEYTLKEDASLINYGKLCYKADDNSEESEALPLTFRIEGAFKTAGDLELMNLVLAGGEFYVGGNLSCSQIISEGEGAQMHVIGNLSAIEGLEKQALQFTYPLDLCVEGTLLCRSLTVSCTANLHLGCNLETDELILNAGATLCANHIKASATELGGTSVAPVTLWLTNLGVAELGALDLLNANVQFKLYGQERGLVTSTSFKLGGFNDLTNVFGNSFYVNYEYIVVDNSADVTFADQSLVNVATLSTTSADGCKPDFTVPEPEPEPEPGDGEIELPIGDIDFDHDFTLLADDFAIRVNGDYMEDIVVDGNTATLNNILIAHGDDMIIKVSGLDETNILEGNDYTYECYIWVNNTKLLDDGTGAYGPLFDEALYKEWVNPSWDPYTNDDFGCDMTSRITGVTSPAGYVVRYNVYRGLSGHVDSDTGYGDTPYLKVSIHVQRDPSAPANTCVGVYPEIK</sequence>
<feature type="signal peptide" evidence="1">
    <location>
        <begin position="1"/>
        <end position="26"/>
    </location>
</feature>
<evidence type="ECO:0000313" key="2">
    <source>
        <dbReference type="EMBL" id="HJA86862.1"/>
    </source>
</evidence>
<dbReference type="AlphaFoldDB" id="A0A9D2HZC8"/>
<organism evidence="2 3">
    <name type="scientific">Candidatus Bacteroides avicola</name>
    <dbReference type="NCBI Taxonomy" id="2838468"/>
    <lineage>
        <taxon>Bacteria</taxon>
        <taxon>Pseudomonadati</taxon>
        <taxon>Bacteroidota</taxon>
        <taxon>Bacteroidia</taxon>
        <taxon>Bacteroidales</taxon>
        <taxon>Bacteroidaceae</taxon>
        <taxon>Bacteroides</taxon>
    </lineage>
</organism>
<comment type="caution">
    <text evidence="2">The sequence shown here is derived from an EMBL/GenBank/DDBJ whole genome shotgun (WGS) entry which is preliminary data.</text>
</comment>
<gene>
    <name evidence="2" type="ORF">H9950_11870</name>
</gene>